<dbReference type="SMART" id="SM01359">
    <property type="entry name" value="A2M_N_2"/>
    <property type="match status" value="1"/>
</dbReference>
<evidence type="ECO:0000259" key="1">
    <source>
        <dbReference type="SMART" id="SM01359"/>
    </source>
</evidence>
<dbReference type="Gene3D" id="6.20.50.160">
    <property type="match status" value="1"/>
</dbReference>
<reference evidence="2" key="1">
    <citation type="submission" date="2014-03" db="EMBL/GenBank/DDBJ databases">
        <title>The sialotranscriptome of Amblyomma triste, Amblyomma parvum and Amblyomma cajennense ticks, uncovered by 454-based RNA-seq.</title>
        <authorList>
            <person name="Garcia G.R."/>
            <person name="Gardinassi L.G."/>
            <person name="Ribeiro J.M."/>
            <person name="Anatriello E."/>
            <person name="Ferreira B.R."/>
            <person name="Moreira H.N."/>
            <person name="Mafra C."/>
            <person name="Olegario M.M."/>
            <person name="Szabo P.J."/>
            <person name="Miranda-Santos I.K."/>
            <person name="Maruyama S.R."/>
        </authorList>
    </citation>
    <scope>NUCLEOTIDE SEQUENCE</scope>
    <source>
        <strain evidence="2">Mato Grasso do Sul</strain>
        <tissue evidence="2">Salivary glands</tissue>
    </source>
</reference>
<dbReference type="InterPro" id="IPR050473">
    <property type="entry name" value="A2M/Complement_sys"/>
</dbReference>
<proteinExistence type="evidence at transcript level"/>
<dbReference type="Gene3D" id="2.60.40.1930">
    <property type="match status" value="1"/>
</dbReference>
<feature type="domain" description="Alpha-2-macroglobulin bait region" evidence="1">
    <location>
        <begin position="32"/>
        <end position="170"/>
    </location>
</feature>
<evidence type="ECO:0000313" key="2">
    <source>
        <dbReference type="EMBL" id="JAC28644.1"/>
    </source>
</evidence>
<accession>A0A023G485</accession>
<dbReference type="Pfam" id="PF07703">
    <property type="entry name" value="A2M_BRD"/>
    <property type="match status" value="1"/>
</dbReference>
<dbReference type="PANTHER" id="PTHR11412">
    <property type="entry name" value="MACROGLOBULIN / COMPLEMENT"/>
    <property type="match status" value="1"/>
</dbReference>
<protein>
    <recommendedName>
        <fullName evidence="1">Alpha-2-macroglobulin bait region domain-containing protein</fullName>
    </recommendedName>
</protein>
<feature type="non-terminal residue" evidence="2">
    <location>
        <position position="223"/>
    </location>
</feature>
<dbReference type="InterPro" id="IPR011625">
    <property type="entry name" value="A2M_N_BRD"/>
</dbReference>
<sequence>HCVLLPVETRHQAQGRVHIPALNHAFDAYCILQPLNGRKIFKVGETFVTQVLAQPGDTPVQYLVTHNGRIIHHGILRKQYLFADLPPLNILVTTDMAPIFRVLAFTFHLGRVYADSIAVEVEPVCTEASNIAIKPVFNSELPGSSGSIKVVGVSGTHVGILGVDKGVYTLSSKGLLTRDKLFESLRSHDMGCGPGGGETPEEVLSEFGVVIITQEAADLVTGK</sequence>
<name>A0A023G485_AMBTT</name>
<feature type="non-terminal residue" evidence="2">
    <location>
        <position position="1"/>
    </location>
</feature>
<organism evidence="2">
    <name type="scientific">Amblyomma triste</name>
    <name type="common">Neotropical tick</name>
    <dbReference type="NCBI Taxonomy" id="251400"/>
    <lineage>
        <taxon>Eukaryota</taxon>
        <taxon>Metazoa</taxon>
        <taxon>Ecdysozoa</taxon>
        <taxon>Arthropoda</taxon>
        <taxon>Chelicerata</taxon>
        <taxon>Arachnida</taxon>
        <taxon>Acari</taxon>
        <taxon>Parasitiformes</taxon>
        <taxon>Ixodida</taxon>
        <taxon>Ixodoidea</taxon>
        <taxon>Ixodidae</taxon>
        <taxon>Amblyomminae</taxon>
        <taxon>Amblyomma</taxon>
    </lineage>
</organism>
<dbReference type="EMBL" id="GBBM01006774">
    <property type="protein sequence ID" value="JAC28644.1"/>
    <property type="molecule type" value="mRNA"/>
</dbReference>
<dbReference type="PANTHER" id="PTHR11412:SF166">
    <property type="entry name" value="NTR DOMAIN-CONTAINING PROTEIN"/>
    <property type="match status" value="1"/>
</dbReference>
<dbReference type="AlphaFoldDB" id="A0A023G485"/>